<evidence type="ECO:0000313" key="3">
    <source>
        <dbReference type="Proteomes" id="UP001408789"/>
    </source>
</evidence>
<dbReference type="PANTHER" id="PTHR31374">
    <property type="entry name" value="AUXIN-INDUCED PROTEIN-LIKE-RELATED"/>
    <property type="match status" value="1"/>
</dbReference>
<comment type="similarity">
    <text evidence="1">Belongs to the ARG7 family.</text>
</comment>
<gene>
    <name evidence="2" type="ORF">SSX86_024464</name>
</gene>
<comment type="caution">
    <text evidence="2">The sequence shown here is derived from an EMBL/GenBank/DDBJ whole genome shotgun (WGS) entry which is preliminary data.</text>
</comment>
<dbReference type="EMBL" id="JBCNJP010000024">
    <property type="protein sequence ID" value="KAK9057097.1"/>
    <property type="molecule type" value="Genomic_DNA"/>
</dbReference>
<organism evidence="2 3">
    <name type="scientific">Deinandra increscens subsp. villosa</name>
    <dbReference type="NCBI Taxonomy" id="3103831"/>
    <lineage>
        <taxon>Eukaryota</taxon>
        <taxon>Viridiplantae</taxon>
        <taxon>Streptophyta</taxon>
        <taxon>Embryophyta</taxon>
        <taxon>Tracheophyta</taxon>
        <taxon>Spermatophyta</taxon>
        <taxon>Magnoliopsida</taxon>
        <taxon>eudicotyledons</taxon>
        <taxon>Gunneridae</taxon>
        <taxon>Pentapetalae</taxon>
        <taxon>asterids</taxon>
        <taxon>campanulids</taxon>
        <taxon>Asterales</taxon>
        <taxon>Asteraceae</taxon>
        <taxon>Asteroideae</taxon>
        <taxon>Heliantheae alliance</taxon>
        <taxon>Madieae</taxon>
        <taxon>Madiinae</taxon>
        <taxon>Deinandra</taxon>
    </lineage>
</organism>
<evidence type="ECO:0008006" key="4">
    <source>
        <dbReference type="Google" id="ProtNLM"/>
    </source>
</evidence>
<name>A0AAP0CNE1_9ASTR</name>
<dbReference type="Proteomes" id="UP001408789">
    <property type="component" value="Unassembled WGS sequence"/>
</dbReference>
<protein>
    <recommendedName>
        <fullName evidence="4">Small auxin up regulated protein</fullName>
    </recommendedName>
</protein>
<reference evidence="2 3" key="1">
    <citation type="submission" date="2024-04" db="EMBL/GenBank/DDBJ databases">
        <title>The reference genome of an endangered Asteraceae, Deinandra increscens subsp. villosa, native to the Central Coast of California.</title>
        <authorList>
            <person name="Guilliams M."/>
            <person name="Hasenstab-Lehman K."/>
            <person name="Meyer R."/>
            <person name="Mcevoy S."/>
        </authorList>
    </citation>
    <scope>NUCLEOTIDE SEQUENCE [LARGE SCALE GENOMIC DNA]</scope>
    <source>
        <tissue evidence="2">Leaf</tissue>
    </source>
</reference>
<evidence type="ECO:0000313" key="2">
    <source>
        <dbReference type="EMBL" id="KAK9057097.1"/>
    </source>
</evidence>
<evidence type="ECO:0000256" key="1">
    <source>
        <dbReference type="ARBA" id="ARBA00006974"/>
    </source>
</evidence>
<dbReference type="Pfam" id="PF02519">
    <property type="entry name" value="Auxin_inducible"/>
    <property type="match status" value="1"/>
</dbReference>
<dbReference type="GO" id="GO:0009733">
    <property type="term" value="P:response to auxin"/>
    <property type="evidence" value="ECO:0007669"/>
    <property type="project" value="InterPro"/>
</dbReference>
<dbReference type="AlphaFoldDB" id="A0AAP0CNE1"/>
<accession>A0AAP0CNE1</accession>
<keyword evidence="3" id="KW-1185">Reference proteome</keyword>
<dbReference type="PANTHER" id="PTHR31374:SF198">
    <property type="entry name" value="AUXIN-RESPONSIVE PROTEIN SAUR72"/>
    <property type="match status" value="1"/>
</dbReference>
<dbReference type="InterPro" id="IPR003676">
    <property type="entry name" value="SAUR_fam"/>
</dbReference>
<sequence>MKKLIRRLSRVADSSPYSLLRSESPAAAARFSQSFRTPKLKSRRSGAVPEGHLPIYVGDEMQRFVVSAHLLNHPIFINLLNRSAQEYGYEQKGVLRIPCHVFVFEQVLEALRTGKEASQNLQVLLSHEFL</sequence>
<proteinExistence type="inferred from homology"/>